<protein>
    <recommendedName>
        <fullName evidence="3">DYW domain-containing protein</fullName>
    </recommendedName>
</protein>
<evidence type="ECO:0000256" key="2">
    <source>
        <dbReference type="PROSITE-ProRule" id="PRU00708"/>
    </source>
</evidence>
<dbReference type="InterPro" id="IPR046848">
    <property type="entry name" value="E_motif"/>
</dbReference>
<dbReference type="Gene3D" id="1.25.40.10">
    <property type="entry name" value="Tetratricopeptide repeat domain"/>
    <property type="match status" value="2"/>
</dbReference>
<name>A0ABP0WFP7_9BRYO</name>
<dbReference type="PROSITE" id="PS51375">
    <property type="entry name" value="PPR"/>
    <property type="match status" value="4"/>
</dbReference>
<dbReference type="InterPro" id="IPR011990">
    <property type="entry name" value="TPR-like_helical_dom_sf"/>
</dbReference>
<feature type="domain" description="DYW" evidence="3">
    <location>
        <begin position="569"/>
        <end position="661"/>
    </location>
</feature>
<dbReference type="PANTHER" id="PTHR47926:SF455">
    <property type="entry name" value="PENTACOTRIPEPTIDE-REPEAT REGION OF PRORP DOMAIN-CONTAINING PROTEIN"/>
    <property type="match status" value="1"/>
</dbReference>
<keyword evidence="1" id="KW-0677">Repeat</keyword>
<evidence type="ECO:0000256" key="1">
    <source>
        <dbReference type="ARBA" id="ARBA00022737"/>
    </source>
</evidence>
<evidence type="ECO:0000313" key="4">
    <source>
        <dbReference type="EMBL" id="CAK9265688.1"/>
    </source>
</evidence>
<dbReference type="SUPFAM" id="SSF48452">
    <property type="entry name" value="TPR-like"/>
    <property type="match status" value="1"/>
</dbReference>
<dbReference type="InterPro" id="IPR002885">
    <property type="entry name" value="PPR_rpt"/>
</dbReference>
<dbReference type="Pfam" id="PF01535">
    <property type="entry name" value="PPR"/>
    <property type="match status" value="1"/>
</dbReference>
<organism evidence="4 5">
    <name type="scientific">Sphagnum jensenii</name>
    <dbReference type="NCBI Taxonomy" id="128206"/>
    <lineage>
        <taxon>Eukaryota</taxon>
        <taxon>Viridiplantae</taxon>
        <taxon>Streptophyta</taxon>
        <taxon>Embryophyta</taxon>
        <taxon>Bryophyta</taxon>
        <taxon>Sphagnophytina</taxon>
        <taxon>Sphagnopsida</taxon>
        <taxon>Sphagnales</taxon>
        <taxon>Sphagnaceae</taxon>
        <taxon>Sphagnum</taxon>
    </lineage>
</organism>
<proteinExistence type="predicted"/>
<sequence length="661" mass="74796">MSSVSSVEQVQLSCARSNSFLEHGSSSSSTTTWRSSRRSLLLPVRVHQQLYFTHQQLSQDTEFLPRAHRIETEAALRDHGNFPGGEREKLWRDFFSDPSQWWDHRPEKKNERYPDFKHKKTQEALWLGDRRNPPWVAAEISAMAPGTVQLNIFAWNQKLTKYVKEGQPEKTMQLFQQMQQEGISPNEFTFVPVINACAGLGALEDGRLVHEQLIQSGCKFDVFVGNSLVDMYAKCGSIEDAWRVFNKMPSRDVVTWNAMILGQVKCGQGQKALELFREMEQEGVWPNAVTFMAVLNACASVVSLQEGRCVHEKVIQSGCESDILVGTSLVDMYAKCGSIEDCQRVFDKMPSRNVVTWTAIILGYVKCGQGQKALDLFQEMKQEEGVEPNDVTFVCLLSACSHAGLVDEGMHCYTSMITDYMISAKLEHYTCMVDLLGRAGHLQEAENMIMAMPFEPHVAPWMALLGACRIHGNVEMGERVAKQILELDPENSAGYVLLSNIYAAAGNMHLSKNVEQQRKERGVKKQPGRTWIEVNNEVHTFVVDDQDHPQMIEIRAELQRLSGLMHDAGYVPDTNFVLHDVEEEEKLFHLCHHSEKLAIALGLINTPPGTPLRIRKNLRVCEDCHTSAKFISKVVGRAIMVRDVNRFHHFEDGICSCMGYW</sequence>
<feature type="repeat" description="PPR" evidence="2">
    <location>
        <begin position="221"/>
        <end position="251"/>
    </location>
</feature>
<dbReference type="NCBIfam" id="TIGR00756">
    <property type="entry name" value="PPR"/>
    <property type="match status" value="4"/>
</dbReference>
<accession>A0ABP0WFP7</accession>
<gene>
    <name evidence="4" type="ORF">CSSPJE1EN1_LOCUS11166</name>
</gene>
<feature type="repeat" description="PPR" evidence="2">
    <location>
        <begin position="151"/>
        <end position="185"/>
    </location>
</feature>
<dbReference type="EMBL" id="OZ020113">
    <property type="protein sequence ID" value="CAK9265688.1"/>
    <property type="molecule type" value="Genomic_DNA"/>
</dbReference>
<dbReference type="InterPro" id="IPR046960">
    <property type="entry name" value="PPR_At4g14850-like_plant"/>
</dbReference>
<evidence type="ECO:0000259" key="3">
    <source>
        <dbReference type="Pfam" id="PF14432"/>
    </source>
</evidence>
<dbReference type="Pfam" id="PF13041">
    <property type="entry name" value="PPR_2"/>
    <property type="match status" value="3"/>
</dbReference>
<feature type="repeat" description="PPR" evidence="2">
    <location>
        <begin position="353"/>
        <end position="388"/>
    </location>
</feature>
<dbReference type="PANTHER" id="PTHR47926">
    <property type="entry name" value="PENTATRICOPEPTIDE REPEAT-CONTAINING PROTEIN"/>
    <property type="match status" value="1"/>
</dbReference>
<dbReference type="Pfam" id="PF14432">
    <property type="entry name" value="DYW_deaminase"/>
    <property type="match status" value="1"/>
</dbReference>
<feature type="repeat" description="PPR" evidence="2">
    <location>
        <begin position="252"/>
        <end position="286"/>
    </location>
</feature>
<dbReference type="Pfam" id="PF20431">
    <property type="entry name" value="E_motif"/>
    <property type="match status" value="1"/>
</dbReference>
<reference evidence="4" key="1">
    <citation type="submission" date="2024-02" db="EMBL/GenBank/DDBJ databases">
        <authorList>
            <consortium name="ELIXIR-Norway"/>
            <consortium name="Elixir Norway"/>
        </authorList>
    </citation>
    <scope>NUCLEOTIDE SEQUENCE</scope>
</reference>
<evidence type="ECO:0000313" key="5">
    <source>
        <dbReference type="Proteomes" id="UP001497444"/>
    </source>
</evidence>
<keyword evidence="5" id="KW-1185">Reference proteome</keyword>
<dbReference type="Proteomes" id="UP001497444">
    <property type="component" value="Chromosome 18"/>
</dbReference>
<dbReference type="InterPro" id="IPR032867">
    <property type="entry name" value="DYW_dom"/>
</dbReference>